<sequence>MVAILEKTEHNTDFHQIVDFLKASPLRYALLVSPTIYVSHIRRFWSIARIKTADGETYILAKTNGNQVTISESSIRRKLKLKDDDRISDLLDTDIFENLSWMGYNIFPNQRFSFQKGQFTHQWKFSIHTIMQCLSPKSTAFNEFSSNIATAIVCLATNRSRVPTPVADEPASPPRDDSHGEAFPTATSLDVGQDRENIAKTSAMPYDSSPRDVEITQLKARIKTLEDAQQITRGNQEDAPNRGGIMDQGEELGIERDSNKSTDKGSKSTEEMANVLSSMGAVNILASGGLKESFTPASPQVAPASLQVPPASIIDVPAVATASERTPTAVTSTTTRVITSYTRRTRASRGIIAEPSQPSHTTTTPTFISKGKEIMTEPEPEKPSKKRVQEQMSEQLARQLEEEFAQENQAIREQVARDEEIAKIQAEEDLRQMIDELDRSNEMVNKHMAEYEQDEQDLSLEEKIDLIKVLLNYQNHLAQVKKYQAQQQKLGSKTERRKFYTAVLKSHAGWKTKDFKGMTFEQIEEAFTPVWKSIQDFVPMDSKLESERIKRPGILLQQESSKRMKTVKASEPSQEQQTRDPKVLSDKELKDMMELVPVKEVYFEALEVKRPIIAWDVHTEGQIKLWKITRVRDYTELYQTFEDMMKRFAEKTWTIYGVELKRLYELDSQDQLWEQLRHMHDPLKWKLYDTCGVHRVFTGRGQEIFMLVEKDYPITKGLATLMLCNKLQVDQYSEMANALMVKIYTIANRPR</sequence>
<dbReference type="EMBL" id="BQNB010012870">
    <property type="protein sequence ID" value="GJT08935.1"/>
    <property type="molecule type" value="Genomic_DNA"/>
</dbReference>
<reference evidence="3" key="1">
    <citation type="journal article" date="2022" name="Int. J. Mol. Sci.">
        <title>Draft Genome of Tanacetum Coccineum: Genomic Comparison of Closely Related Tanacetum-Family Plants.</title>
        <authorList>
            <person name="Yamashiro T."/>
            <person name="Shiraishi A."/>
            <person name="Nakayama K."/>
            <person name="Satake H."/>
        </authorList>
    </citation>
    <scope>NUCLEOTIDE SEQUENCE</scope>
</reference>
<feature type="compositionally biased region" description="Basic and acidic residues" evidence="2">
    <location>
        <begin position="253"/>
        <end position="270"/>
    </location>
</feature>
<feature type="coiled-coil region" evidence="1">
    <location>
        <begin position="397"/>
        <end position="457"/>
    </location>
</feature>
<proteinExistence type="predicted"/>
<protein>
    <recommendedName>
        <fullName evidence="5">Synaptobrevin, longin-like domain protein</fullName>
    </recommendedName>
</protein>
<dbReference type="Proteomes" id="UP001151760">
    <property type="component" value="Unassembled WGS sequence"/>
</dbReference>
<name>A0ABQ5B2J4_9ASTR</name>
<evidence type="ECO:0000256" key="1">
    <source>
        <dbReference type="SAM" id="Coils"/>
    </source>
</evidence>
<dbReference type="CDD" id="cd22249">
    <property type="entry name" value="UDM1_RNF168_RNF169-like"/>
    <property type="match status" value="1"/>
</dbReference>
<evidence type="ECO:0008006" key="5">
    <source>
        <dbReference type="Google" id="ProtNLM"/>
    </source>
</evidence>
<reference evidence="3" key="2">
    <citation type="submission" date="2022-01" db="EMBL/GenBank/DDBJ databases">
        <authorList>
            <person name="Yamashiro T."/>
            <person name="Shiraishi A."/>
            <person name="Satake H."/>
            <person name="Nakayama K."/>
        </authorList>
    </citation>
    <scope>NUCLEOTIDE SEQUENCE</scope>
</reference>
<evidence type="ECO:0000313" key="4">
    <source>
        <dbReference type="Proteomes" id="UP001151760"/>
    </source>
</evidence>
<feature type="region of interest" description="Disordered" evidence="2">
    <location>
        <begin position="163"/>
        <end position="186"/>
    </location>
</feature>
<organism evidence="3 4">
    <name type="scientific">Tanacetum coccineum</name>
    <dbReference type="NCBI Taxonomy" id="301880"/>
    <lineage>
        <taxon>Eukaryota</taxon>
        <taxon>Viridiplantae</taxon>
        <taxon>Streptophyta</taxon>
        <taxon>Embryophyta</taxon>
        <taxon>Tracheophyta</taxon>
        <taxon>Spermatophyta</taxon>
        <taxon>Magnoliopsida</taxon>
        <taxon>eudicotyledons</taxon>
        <taxon>Gunneridae</taxon>
        <taxon>Pentapetalae</taxon>
        <taxon>asterids</taxon>
        <taxon>campanulids</taxon>
        <taxon>Asterales</taxon>
        <taxon>Asteraceae</taxon>
        <taxon>Asteroideae</taxon>
        <taxon>Anthemideae</taxon>
        <taxon>Anthemidinae</taxon>
        <taxon>Tanacetum</taxon>
    </lineage>
</organism>
<evidence type="ECO:0000313" key="3">
    <source>
        <dbReference type="EMBL" id="GJT08935.1"/>
    </source>
</evidence>
<accession>A0ABQ5B2J4</accession>
<keyword evidence="4" id="KW-1185">Reference proteome</keyword>
<keyword evidence="1" id="KW-0175">Coiled coil</keyword>
<feature type="region of interest" description="Disordered" evidence="2">
    <location>
        <begin position="560"/>
        <end position="583"/>
    </location>
</feature>
<comment type="caution">
    <text evidence="3">The sequence shown here is derived from an EMBL/GenBank/DDBJ whole genome shotgun (WGS) entry which is preliminary data.</text>
</comment>
<gene>
    <name evidence="3" type="ORF">Tco_0843397</name>
</gene>
<evidence type="ECO:0000256" key="2">
    <source>
        <dbReference type="SAM" id="MobiDB-lite"/>
    </source>
</evidence>
<feature type="region of interest" description="Disordered" evidence="2">
    <location>
        <begin position="227"/>
        <end position="271"/>
    </location>
</feature>